<protein>
    <recommendedName>
        <fullName evidence="2">Type II secretion system protein GspE N-terminal domain-containing protein</fullName>
    </recommendedName>
</protein>
<dbReference type="InterPro" id="IPR007831">
    <property type="entry name" value="T2SS_GspE_N"/>
</dbReference>
<dbReference type="SUPFAM" id="SSF160246">
    <property type="entry name" value="EspE N-terminal domain-like"/>
    <property type="match status" value="1"/>
</dbReference>
<feature type="compositionally biased region" description="Low complexity" evidence="1">
    <location>
        <begin position="137"/>
        <end position="146"/>
    </location>
</feature>
<dbReference type="AlphaFoldDB" id="A0A455SZR4"/>
<evidence type="ECO:0000259" key="2">
    <source>
        <dbReference type="Pfam" id="PF05157"/>
    </source>
</evidence>
<name>A0A455SZR4_9CHLR</name>
<proteinExistence type="predicted"/>
<feature type="region of interest" description="Disordered" evidence="1">
    <location>
        <begin position="131"/>
        <end position="151"/>
    </location>
</feature>
<sequence>MKDEERIGPQEAGAAMSPMSSAVGNALAILDGEPFALIHLQATAQSAAALERAVRRIRQQIRASDLILFREGECALLLRSATLVGAEAVMRRLGPLLADVEHSVRCLAGEAARQFLHELQGRQPHLIGGEQRERGNQEQAQQGEEAPALEADQGQTANQLPYLAFLSSYPSLRLLHLLPYELARRYRCVPIGAERGTLTLATVRRLDRAALDHLQTVTQRAIFQVRCEPEMISEILHYWEQQQRRLFTDQPRDPL</sequence>
<accession>A0A455SZR4</accession>
<dbReference type="InterPro" id="IPR037257">
    <property type="entry name" value="T2SS_E_N_sf"/>
</dbReference>
<reference evidence="3" key="1">
    <citation type="submission" date="2018-12" db="EMBL/GenBank/DDBJ databases">
        <title>Novel natural products biosynthetic potential of the class Ktedonobacteria.</title>
        <authorList>
            <person name="Zheng Y."/>
            <person name="Saitou A."/>
            <person name="Wang C.M."/>
            <person name="Toyoda A."/>
            <person name="Minakuchi Y."/>
            <person name="Sekiguchi Y."/>
            <person name="Ueda K."/>
            <person name="Takano H."/>
            <person name="Sakai Y."/>
            <person name="Yokota A."/>
            <person name="Yabe S."/>
        </authorList>
    </citation>
    <scope>NUCLEOTIDE SEQUENCE</scope>
    <source>
        <strain evidence="3">A3-2</strain>
    </source>
</reference>
<dbReference type="Pfam" id="PF05157">
    <property type="entry name" value="MshEN"/>
    <property type="match status" value="1"/>
</dbReference>
<gene>
    <name evidence="3" type="ORF">KTA_21520</name>
</gene>
<organism evidence="3">
    <name type="scientific">Thermogemmatispora argillosa</name>
    <dbReference type="NCBI Taxonomy" id="2045280"/>
    <lineage>
        <taxon>Bacteria</taxon>
        <taxon>Bacillati</taxon>
        <taxon>Chloroflexota</taxon>
        <taxon>Ktedonobacteria</taxon>
        <taxon>Thermogemmatisporales</taxon>
        <taxon>Thermogemmatisporaceae</taxon>
        <taxon>Thermogemmatispora</taxon>
    </lineage>
</organism>
<evidence type="ECO:0000256" key="1">
    <source>
        <dbReference type="SAM" id="MobiDB-lite"/>
    </source>
</evidence>
<dbReference type="EMBL" id="AP019377">
    <property type="protein sequence ID" value="BBH93953.1"/>
    <property type="molecule type" value="Genomic_DNA"/>
</dbReference>
<evidence type="ECO:0000313" key="3">
    <source>
        <dbReference type="EMBL" id="BBH93953.1"/>
    </source>
</evidence>
<dbReference type="Gene3D" id="3.30.300.160">
    <property type="entry name" value="Type II secretion system, protein E, N-terminal domain"/>
    <property type="match status" value="1"/>
</dbReference>
<feature type="domain" description="Type II secretion system protein GspE N-terminal" evidence="2">
    <location>
        <begin position="159"/>
        <end position="245"/>
    </location>
</feature>